<reference evidence="1" key="1">
    <citation type="journal article" date="2014" name="Front. Microbiol.">
        <title>High frequency of phylogenetically diverse reductive dehalogenase-homologous genes in deep subseafloor sedimentary metagenomes.</title>
        <authorList>
            <person name="Kawai M."/>
            <person name="Futagami T."/>
            <person name="Toyoda A."/>
            <person name="Takaki Y."/>
            <person name="Nishi S."/>
            <person name="Hori S."/>
            <person name="Arai W."/>
            <person name="Tsubouchi T."/>
            <person name="Morono Y."/>
            <person name="Uchiyama I."/>
            <person name="Ito T."/>
            <person name="Fujiyama A."/>
            <person name="Inagaki F."/>
            <person name="Takami H."/>
        </authorList>
    </citation>
    <scope>NUCLEOTIDE SEQUENCE</scope>
    <source>
        <strain evidence="1">Expedition CK06-06</strain>
    </source>
</reference>
<evidence type="ECO:0000313" key="1">
    <source>
        <dbReference type="EMBL" id="GAI99374.1"/>
    </source>
</evidence>
<comment type="caution">
    <text evidence="1">The sequence shown here is derived from an EMBL/GenBank/DDBJ whole genome shotgun (WGS) entry which is preliminary data.</text>
</comment>
<name>X1V409_9ZZZZ</name>
<gene>
    <name evidence="1" type="ORF">S12H4_35508</name>
</gene>
<sequence>MNEKSRKEFLDLLAKSDTKTRETSLPAIDGKVDQ</sequence>
<organism evidence="1">
    <name type="scientific">marine sediment metagenome</name>
    <dbReference type="NCBI Taxonomy" id="412755"/>
    <lineage>
        <taxon>unclassified sequences</taxon>
        <taxon>metagenomes</taxon>
        <taxon>ecological metagenomes</taxon>
    </lineage>
</organism>
<feature type="non-terminal residue" evidence="1">
    <location>
        <position position="34"/>
    </location>
</feature>
<protein>
    <submittedName>
        <fullName evidence="1">Uncharacterized protein</fullName>
    </submittedName>
</protein>
<proteinExistence type="predicted"/>
<dbReference type="EMBL" id="BARW01021100">
    <property type="protein sequence ID" value="GAI99374.1"/>
    <property type="molecule type" value="Genomic_DNA"/>
</dbReference>
<dbReference type="AlphaFoldDB" id="X1V409"/>
<accession>X1V409</accession>